<accession>A0A0L0FJT9</accession>
<dbReference type="GeneID" id="25910988"/>
<keyword evidence="8" id="KW-1185">Reference proteome</keyword>
<dbReference type="InterPro" id="IPR014746">
    <property type="entry name" value="Gln_synth/guanido_kin_cat_dom"/>
</dbReference>
<reference evidence="7 8" key="1">
    <citation type="submission" date="2011-02" db="EMBL/GenBank/DDBJ databases">
        <title>The Genome Sequence of Sphaeroforma arctica JP610.</title>
        <authorList>
            <consortium name="The Broad Institute Genome Sequencing Platform"/>
            <person name="Russ C."/>
            <person name="Cuomo C."/>
            <person name="Young S.K."/>
            <person name="Zeng Q."/>
            <person name="Gargeya S."/>
            <person name="Alvarado L."/>
            <person name="Berlin A."/>
            <person name="Chapman S.B."/>
            <person name="Chen Z."/>
            <person name="Freedman E."/>
            <person name="Gellesch M."/>
            <person name="Goldberg J."/>
            <person name="Griggs A."/>
            <person name="Gujja S."/>
            <person name="Heilman E."/>
            <person name="Heiman D."/>
            <person name="Howarth C."/>
            <person name="Mehta T."/>
            <person name="Neiman D."/>
            <person name="Pearson M."/>
            <person name="Roberts A."/>
            <person name="Saif S."/>
            <person name="Shea T."/>
            <person name="Shenoy N."/>
            <person name="Sisk P."/>
            <person name="Stolte C."/>
            <person name="Sykes S."/>
            <person name="White J."/>
            <person name="Yandava C."/>
            <person name="Burger G."/>
            <person name="Gray M.W."/>
            <person name="Holland P.W.H."/>
            <person name="King N."/>
            <person name="Lang F.B.F."/>
            <person name="Roger A.J."/>
            <person name="Ruiz-Trillo I."/>
            <person name="Haas B."/>
            <person name="Nusbaum C."/>
            <person name="Birren B."/>
        </authorList>
    </citation>
    <scope>NUCLEOTIDE SEQUENCE [LARGE SCALE GENOMIC DNA]</scope>
    <source>
        <strain evidence="7 8">JP610</strain>
    </source>
</reference>
<evidence type="ECO:0000256" key="2">
    <source>
        <dbReference type="ARBA" id="ARBA00022741"/>
    </source>
</evidence>
<dbReference type="eggNOG" id="KOG2438">
    <property type="taxonomic scope" value="Eukaryota"/>
</dbReference>
<evidence type="ECO:0000259" key="6">
    <source>
        <dbReference type="SMART" id="SM00845"/>
    </source>
</evidence>
<evidence type="ECO:0000313" key="8">
    <source>
        <dbReference type="Proteomes" id="UP000054560"/>
    </source>
</evidence>
<keyword evidence="2" id="KW-0547">Nucleotide-binding</keyword>
<evidence type="ECO:0000313" key="7">
    <source>
        <dbReference type="EMBL" id="KNC77042.1"/>
    </source>
</evidence>
<dbReference type="InterPro" id="IPR018027">
    <property type="entry name" value="Asn/Gln_amidotransferase"/>
</dbReference>
<dbReference type="GO" id="GO:0030956">
    <property type="term" value="C:glutamyl-tRNA(Gln) amidotransferase complex"/>
    <property type="evidence" value="ECO:0007669"/>
    <property type="project" value="TreeGrafter"/>
</dbReference>
<proteinExistence type="predicted"/>
<evidence type="ECO:0000256" key="4">
    <source>
        <dbReference type="ARBA" id="ARBA00022917"/>
    </source>
</evidence>
<dbReference type="Gene3D" id="1.10.10.410">
    <property type="match status" value="1"/>
</dbReference>
<name>A0A0L0FJT9_9EUKA</name>
<dbReference type="RefSeq" id="XP_014150944.1">
    <property type="nucleotide sequence ID" value="XM_014295469.1"/>
</dbReference>
<evidence type="ECO:0000256" key="5">
    <source>
        <dbReference type="ARBA" id="ARBA00047913"/>
    </source>
</evidence>
<organism evidence="7 8">
    <name type="scientific">Sphaeroforma arctica JP610</name>
    <dbReference type="NCBI Taxonomy" id="667725"/>
    <lineage>
        <taxon>Eukaryota</taxon>
        <taxon>Ichthyosporea</taxon>
        <taxon>Ichthyophonida</taxon>
        <taxon>Sphaeroforma</taxon>
    </lineage>
</organism>
<dbReference type="AlphaFoldDB" id="A0A0L0FJT9"/>
<dbReference type="GO" id="GO:0032543">
    <property type="term" value="P:mitochondrial translation"/>
    <property type="evidence" value="ECO:0007669"/>
    <property type="project" value="TreeGrafter"/>
</dbReference>
<feature type="domain" description="Asn/Gln amidotransferase" evidence="6">
    <location>
        <begin position="79"/>
        <end position="229"/>
    </location>
</feature>
<dbReference type="InterPro" id="IPR023168">
    <property type="entry name" value="GatB_Yqey_C_2"/>
</dbReference>
<dbReference type="SMART" id="SM00845">
    <property type="entry name" value="GatB_Yqey"/>
    <property type="match status" value="1"/>
</dbReference>
<evidence type="ECO:0000256" key="3">
    <source>
        <dbReference type="ARBA" id="ARBA00022840"/>
    </source>
</evidence>
<dbReference type="InterPro" id="IPR003789">
    <property type="entry name" value="Asn/Gln_tRNA_amidoTrase-B-like"/>
</dbReference>
<dbReference type="SUPFAM" id="SSF55931">
    <property type="entry name" value="Glutamine synthetase/guanido kinase"/>
    <property type="match status" value="1"/>
</dbReference>
<dbReference type="Pfam" id="PF02934">
    <property type="entry name" value="GatB_N"/>
    <property type="match status" value="1"/>
</dbReference>
<dbReference type="OrthoDB" id="1722066at2759"/>
<dbReference type="SUPFAM" id="SSF89095">
    <property type="entry name" value="GatB/YqeY motif"/>
    <property type="match status" value="1"/>
</dbReference>
<dbReference type="PANTHER" id="PTHR11659:SF0">
    <property type="entry name" value="GLUTAMYL-TRNA(GLN) AMIDOTRANSFERASE SUBUNIT B, MITOCHONDRIAL"/>
    <property type="match status" value="1"/>
</dbReference>
<dbReference type="GO" id="GO:0005524">
    <property type="term" value="F:ATP binding"/>
    <property type="evidence" value="ECO:0007669"/>
    <property type="project" value="UniProtKB-KW"/>
</dbReference>
<keyword evidence="1" id="KW-0436">Ligase</keyword>
<dbReference type="PANTHER" id="PTHR11659">
    <property type="entry name" value="GLUTAMYL-TRNA GLN AMIDOTRANSFERASE SUBUNIT B MITOCHONDRIAL AND PROKARYOTIC PET112-RELATED"/>
    <property type="match status" value="1"/>
</dbReference>
<dbReference type="STRING" id="667725.A0A0L0FJT9"/>
<protein>
    <recommendedName>
        <fullName evidence="6">Asn/Gln amidotransferase domain-containing protein</fullName>
    </recommendedName>
</protein>
<keyword evidence="4" id="KW-0648">Protein biosynthesis</keyword>
<dbReference type="InterPro" id="IPR006075">
    <property type="entry name" value="Asn/Gln-tRNA_Trfase_suB/E_cat"/>
</dbReference>
<keyword evidence="3" id="KW-0067">ATP-binding</keyword>
<dbReference type="InterPro" id="IPR017959">
    <property type="entry name" value="Asn/Gln-tRNA_amidoTrfase_suB/E"/>
</dbReference>
<dbReference type="GO" id="GO:0005739">
    <property type="term" value="C:mitochondrion"/>
    <property type="evidence" value="ECO:0007669"/>
    <property type="project" value="TreeGrafter"/>
</dbReference>
<dbReference type="Pfam" id="PF02637">
    <property type="entry name" value="GatB_Yqey"/>
    <property type="match status" value="1"/>
</dbReference>
<gene>
    <name evidence="7" type="ORF">SARC_10484</name>
</gene>
<dbReference type="GO" id="GO:0050567">
    <property type="term" value="F:glutaminyl-tRNA synthase (glutamine-hydrolyzing) activity"/>
    <property type="evidence" value="ECO:0007669"/>
    <property type="project" value="TreeGrafter"/>
</dbReference>
<dbReference type="EMBL" id="KQ242862">
    <property type="protein sequence ID" value="KNC77042.1"/>
    <property type="molecule type" value="Genomic_DNA"/>
</dbReference>
<evidence type="ECO:0000256" key="1">
    <source>
        <dbReference type="ARBA" id="ARBA00022598"/>
    </source>
</evidence>
<dbReference type="Proteomes" id="UP000054560">
    <property type="component" value="Unassembled WGS sequence"/>
</dbReference>
<dbReference type="GO" id="GO:0070681">
    <property type="term" value="P:glutaminyl-tRNAGln biosynthesis via transamidation"/>
    <property type="evidence" value="ECO:0007669"/>
    <property type="project" value="TreeGrafter"/>
</dbReference>
<comment type="catalytic activity">
    <reaction evidence="5">
        <text>L-glutamyl-tRNA(Gln) + L-glutamine + ATP + H2O = L-glutaminyl-tRNA(Gln) + L-glutamate + ADP + phosphate + H(+)</text>
        <dbReference type="Rhea" id="RHEA:17521"/>
        <dbReference type="Rhea" id="RHEA-COMP:9681"/>
        <dbReference type="Rhea" id="RHEA-COMP:9684"/>
        <dbReference type="ChEBI" id="CHEBI:15377"/>
        <dbReference type="ChEBI" id="CHEBI:15378"/>
        <dbReference type="ChEBI" id="CHEBI:29985"/>
        <dbReference type="ChEBI" id="CHEBI:30616"/>
        <dbReference type="ChEBI" id="CHEBI:43474"/>
        <dbReference type="ChEBI" id="CHEBI:58359"/>
        <dbReference type="ChEBI" id="CHEBI:78520"/>
        <dbReference type="ChEBI" id="CHEBI:78521"/>
        <dbReference type="ChEBI" id="CHEBI:456216"/>
    </reaction>
</comment>
<sequence length="234" mass="25728">MYSPKENVTLPMRSKEIAKDYRFMPEPDVPSLVLTPAYVESIRSSLPTLSTDLASYMSAKYGLNPSHGEIISADAEVLECYESLVRQGSRRDSSAVGKWMCSEILSALNNKKTSFDKLASPYDSLSALYDLVQQNTISTQVSRKVFALICDGDIRTPQQIIKANDWATVSDVSAIRDLCAGVIAKNQDIVTVYKLGKQHVFKALIGKAMKEARGKADAKVVTAQLQSLLDAENK</sequence>